<dbReference type="Proteomes" id="UP001342418">
    <property type="component" value="Chromosome"/>
</dbReference>
<accession>A0ABY5MQU4</accession>
<dbReference type="InterPro" id="IPR011738">
    <property type="entry name" value="Phage_CHP"/>
</dbReference>
<evidence type="ECO:0008006" key="3">
    <source>
        <dbReference type="Google" id="ProtNLM"/>
    </source>
</evidence>
<keyword evidence="2" id="KW-1185">Reference proteome</keyword>
<dbReference type="RefSeq" id="WP_338531657.1">
    <property type="nucleotide sequence ID" value="NZ_CP030941.1"/>
</dbReference>
<evidence type="ECO:0000313" key="1">
    <source>
        <dbReference type="EMBL" id="UUP19510.1"/>
    </source>
</evidence>
<dbReference type="EMBL" id="CP030941">
    <property type="protein sequence ID" value="UUP19510.1"/>
    <property type="molecule type" value="Genomic_DNA"/>
</dbReference>
<dbReference type="InterPro" id="IPR021146">
    <property type="entry name" value="Phage_gp6-like_head-tail"/>
</dbReference>
<dbReference type="CDD" id="cd08054">
    <property type="entry name" value="gp6"/>
    <property type="match status" value="1"/>
</dbReference>
<dbReference type="NCBIfam" id="TIGR02215">
    <property type="entry name" value="phage_chp_gp8"/>
    <property type="match status" value="1"/>
</dbReference>
<evidence type="ECO:0000313" key="2">
    <source>
        <dbReference type="Proteomes" id="UP001342418"/>
    </source>
</evidence>
<proteinExistence type="predicted"/>
<dbReference type="Gene3D" id="1.10.3230.30">
    <property type="entry name" value="Phage gp6-like head-tail connector protein"/>
    <property type="match status" value="1"/>
</dbReference>
<reference evidence="1 2" key="1">
    <citation type="submission" date="2018-07" db="EMBL/GenBank/DDBJ databases">
        <title>Genome sequence of Nitratireductor thuwali#1536.</title>
        <authorList>
            <person name="Michoud G."/>
            <person name="Merlino G."/>
            <person name="Sefrji F.O."/>
            <person name="Daffonchio D."/>
        </authorList>
    </citation>
    <scope>NUCLEOTIDE SEQUENCE [LARGE SCALE GENOMIC DNA]</scope>
    <source>
        <strain evidence="2">Nit1536</strain>
    </source>
</reference>
<protein>
    <recommendedName>
        <fullName evidence="3">Phage gp6-like head-tail connector protein</fullName>
    </recommendedName>
</protein>
<organism evidence="1 2">
    <name type="scientific">Nitratireductor thuwali</name>
    <dbReference type="NCBI Taxonomy" id="2267699"/>
    <lineage>
        <taxon>Bacteria</taxon>
        <taxon>Pseudomonadati</taxon>
        <taxon>Pseudomonadota</taxon>
        <taxon>Alphaproteobacteria</taxon>
        <taxon>Hyphomicrobiales</taxon>
        <taxon>Phyllobacteriaceae</taxon>
        <taxon>Nitratireductor</taxon>
    </lineage>
</organism>
<gene>
    <name evidence="1" type="ORF">NTH_04013</name>
</gene>
<sequence length="194" mass="21151">MWHGVSVTGKPNGSPITVADLKARLRIDHDDDDVLLASMLKGAVNRIDGPSGIGYALMEQTWRKSMDCFPYCILLPGAPIKSITSISYVDVDGASQTVDPADYRADFDSEPVRIEPAYRKAWPSTRHVIGAVKVEYVLGETDAADVPPDLIDAVCLLVGHRYEFREAIAEGSISEIPLGFKAITDEYRRGTVAA</sequence>
<dbReference type="Pfam" id="PF05135">
    <property type="entry name" value="Phage_connect_1"/>
    <property type="match status" value="2"/>
</dbReference>
<name>A0ABY5MQU4_9HYPH</name>